<gene>
    <name evidence="6" type="ORF">D3871_27795</name>
</gene>
<evidence type="ECO:0000256" key="3">
    <source>
        <dbReference type="ARBA" id="ARBA00023024"/>
    </source>
</evidence>
<protein>
    <recommendedName>
        <fullName evidence="2">chitinase</fullName>
        <ecNumber evidence="2">3.2.1.14</ecNumber>
    </recommendedName>
</protein>
<dbReference type="SMART" id="SM00636">
    <property type="entry name" value="Glyco_18"/>
    <property type="match status" value="1"/>
</dbReference>
<keyword evidence="3" id="KW-0146">Chitin degradation</keyword>
<keyword evidence="7" id="KW-1185">Reference proteome</keyword>
<dbReference type="OrthoDB" id="9775889at2"/>
<comment type="caution">
    <text evidence="6">The sequence shown here is derived from an EMBL/GenBank/DDBJ whole genome shotgun (WGS) entry which is preliminary data.</text>
</comment>
<dbReference type="InterPro" id="IPR011583">
    <property type="entry name" value="Chitinase_II/V-like_cat"/>
</dbReference>
<evidence type="ECO:0000256" key="4">
    <source>
        <dbReference type="SAM" id="SignalP"/>
    </source>
</evidence>
<proteinExistence type="predicted"/>
<reference evidence="7" key="1">
    <citation type="submission" date="2018-09" db="EMBL/GenBank/DDBJ databases">
        <authorList>
            <person name="Zhu H."/>
        </authorList>
    </citation>
    <scope>NUCLEOTIDE SEQUENCE [LARGE SCALE GENOMIC DNA]</scope>
    <source>
        <strain evidence="7">K1R23-30</strain>
    </source>
</reference>
<accession>A0A3A3G2Y2</accession>
<dbReference type="InterPro" id="IPR029070">
    <property type="entry name" value="Chitinase_insertion_sf"/>
</dbReference>
<evidence type="ECO:0000313" key="7">
    <source>
        <dbReference type="Proteomes" id="UP000265955"/>
    </source>
</evidence>
<keyword evidence="4" id="KW-0732">Signal</keyword>
<feature type="chain" id="PRO_5017237975" description="chitinase" evidence="4">
    <location>
        <begin position="24"/>
        <end position="367"/>
    </location>
</feature>
<dbReference type="SUPFAM" id="SSF51445">
    <property type="entry name" value="(Trans)glycosidases"/>
    <property type="match status" value="1"/>
</dbReference>
<dbReference type="GO" id="GO:0008843">
    <property type="term" value="F:endochitinase activity"/>
    <property type="evidence" value="ECO:0007669"/>
    <property type="project" value="UniProtKB-EC"/>
</dbReference>
<dbReference type="GO" id="GO:0006032">
    <property type="term" value="P:chitin catabolic process"/>
    <property type="evidence" value="ECO:0007669"/>
    <property type="project" value="UniProtKB-KW"/>
</dbReference>
<dbReference type="Gene3D" id="3.10.50.10">
    <property type="match status" value="1"/>
</dbReference>
<dbReference type="EMBL" id="QYUO01000003">
    <property type="protein sequence ID" value="RJF92423.1"/>
    <property type="molecule type" value="Genomic_DNA"/>
</dbReference>
<dbReference type="GO" id="GO:0005975">
    <property type="term" value="P:carbohydrate metabolic process"/>
    <property type="evidence" value="ECO:0007669"/>
    <property type="project" value="InterPro"/>
</dbReference>
<dbReference type="InterPro" id="IPR001223">
    <property type="entry name" value="Glyco_hydro18_cat"/>
</dbReference>
<evidence type="ECO:0000259" key="5">
    <source>
        <dbReference type="PROSITE" id="PS51910"/>
    </source>
</evidence>
<keyword evidence="3" id="KW-0624">Polysaccharide degradation</keyword>
<sequence>MLLSLLRRALFVALLLTQATASAEAPKAWAYFAWWLPDSWRTASLDQLKRLLFFEISVNGNGDISERNGWPDKFGELRQAVKRQGVALDLTLTLFDPKSFDNLFTSAEATRRLLENATALASHKDVAGLQLDFEIYAPVRPETRANYRAFVQELSKRLHAQSPARALSVFLPMGDESLLYDAPTLAVVDHVVLQGYDSHWVGSKAAGPVAPLRGDEVVTWEKAVSKATGLGVPKKSMYVGFPLYGYEWQVKGLKQRSPTIAKGVTTSFSPIAPGLVPAIQVNVQNRVQQYGSYHDPVSASTQYHFKAANGQYFEGWFEDWWSLDRKTDYLVQEQLAGIVFFILGYDNDQLVEHFLRRTTPRRGQKPQ</sequence>
<dbReference type="InterPro" id="IPR017853">
    <property type="entry name" value="GH"/>
</dbReference>
<dbReference type="PANTHER" id="PTHR11177">
    <property type="entry name" value="CHITINASE"/>
    <property type="match status" value="1"/>
</dbReference>
<dbReference type="Gene3D" id="3.20.20.80">
    <property type="entry name" value="Glycosidases"/>
    <property type="match status" value="1"/>
</dbReference>
<feature type="signal peptide" evidence="4">
    <location>
        <begin position="1"/>
        <end position="23"/>
    </location>
</feature>
<comment type="catalytic activity">
    <reaction evidence="1">
        <text>Random endo-hydrolysis of N-acetyl-beta-D-glucosaminide (1-&gt;4)-beta-linkages in chitin and chitodextrins.</text>
        <dbReference type="EC" id="3.2.1.14"/>
    </reaction>
</comment>
<dbReference type="PROSITE" id="PS51910">
    <property type="entry name" value="GH18_2"/>
    <property type="match status" value="1"/>
</dbReference>
<dbReference type="InterPro" id="IPR050314">
    <property type="entry name" value="Glycosyl_Hydrlase_18"/>
</dbReference>
<evidence type="ECO:0000256" key="1">
    <source>
        <dbReference type="ARBA" id="ARBA00000822"/>
    </source>
</evidence>
<dbReference type="GO" id="GO:0008061">
    <property type="term" value="F:chitin binding"/>
    <property type="evidence" value="ECO:0007669"/>
    <property type="project" value="InterPro"/>
</dbReference>
<dbReference type="RefSeq" id="WP_119772308.1">
    <property type="nucleotide sequence ID" value="NZ_QYUO01000003.1"/>
</dbReference>
<evidence type="ECO:0000313" key="6">
    <source>
        <dbReference type="EMBL" id="RJF92423.1"/>
    </source>
</evidence>
<organism evidence="6 7">
    <name type="scientific">Noviherbaspirillum saxi</name>
    <dbReference type="NCBI Taxonomy" id="2320863"/>
    <lineage>
        <taxon>Bacteria</taxon>
        <taxon>Pseudomonadati</taxon>
        <taxon>Pseudomonadota</taxon>
        <taxon>Betaproteobacteria</taxon>
        <taxon>Burkholderiales</taxon>
        <taxon>Oxalobacteraceae</taxon>
        <taxon>Noviherbaspirillum</taxon>
    </lineage>
</organism>
<dbReference type="AlphaFoldDB" id="A0A3A3G2Y2"/>
<feature type="domain" description="GH18" evidence="5">
    <location>
        <begin position="26"/>
        <end position="367"/>
    </location>
</feature>
<name>A0A3A3G2Y2_9BURK</name>
<keyword evidence="3" id="KW-0119">Carbohydrate metabolism</keyword>
<dbReference type="PANTHER" id="PTHR11177:SF317">
    <property type="entry name" value="CHITINASE 12-RELATED"/>
    <property type="match status" value="1"/>
</dbReference>
<evidence type="ECO:0000256" key="2">
    <source>
        <dbReference type="ARBA" id="ARBA00012729"/>
    </source>
</evidence>
<dbReference type="Proteomes" id="UP000265955">
    <property type="component" value="Unassembled WGS sequence"/>
</dbReference>
<dbReference type="Pfam" id="PF00704">
    <property type="entry name" value="Glyco_hydro_18"/>
    <property type="match status" value="1"/>
</dbReference>
<dbReference type="EC" id="3.2.1.14" evidence="2"/>